<dbReference type="Proteomes" id="UP000023152">
    <property type="component" value="Unassembled WGS sequence"/>
</dbReference>
<comment type="caution">
    <text evidence="2">The sequence shown here is derived from an EMBL/GenBank/DDBJ whole genome shotgun (WGS) entry which is preliminary data.</text>
</comment>
<evidence type="ECO:0000313" key="3">
    <source>
        <dbReference type="Proteomes" id="UP000023152"/>
    </source>
</evidence>
<dbReference type="EMBL" id="ASPP01026942">
    <property type="protein sequence ID" value="ETO06642.1"/>
    <property type="molecule type" value="Genomic_DNA"/>
</dbReference>
<dbReference type="SUPFAM" id="SSF48097">
    <property type="entry name" value="Regulator of G-protein signaling, RGS"/>
    <property type="match status" value="1"/>
</dbReference>
<evidence type="ECO:0000256" key="1">
    <source>
        <dbReference type="SAM" id="MobiDB-lite"/>
    </source>
</evidence>
<dbReference type="InterPro" id="IPR036305">
    <property type="entry name" value="RGS_sf"/>
</dbReference>
<sequence length="287" mass="32892">MCQFRQKMKQQYIVHNTSVRLEDRLGNKFMVSDEMPQSFLVHHSGLDHKIQIAILLHKYVLPGARFEINIPYALRLEMIRLFKNSRFTVNRIRKESVAASSYYRASTEHNHAHSNKEIDVVVKTNSLIFGQEKVETKSATVEVPSASVTPFSTPPSNDAEIETDLKLEGQSFPTIIASADNVDNDDDENNGDNDNDDNNGNNGKHRVGLALARPSLPIDATFDDLTEEDIIFLFDKILRELLSLMRDSYFRFATTDAYRKWTEIYNKTVQNDKNEFNVIVSNFNQLK</sequence>
<gene>
    <name evidence="2" type="ORF">RFI_30751</name>
</gene>
<name>X6LZQ1_RETFI</name>
<feature type="compositionally biased region" description="Acidic residues" evidence="1">
    <location>
        <begin position="182"/>
        <end position="197"/>
    </location>
</feature>
<reference evidence="2 3" key="1">
    <citation type="journal article" date="2013" name="Curr. Biol.">
        <title>The Genome of the Foraminiferan Reticulomyxa filosa.</title>
        <authorList>
            <person name="Glockner G."/>
            <person name="Hulsmann N."/>
            <person name="Schleicher M."/>
            <person name="Noegel A.A."/>
            <person name="Eichinger L."/>
            <person name="Gallinger C."/>
            <person name="Pawlowski J."/>
            <person name="Sierra R."/>
            <person name="Euteneuer U."/>
            <person name="Pillet L."/>
            <person name="Moustafa A."/>
            <person name="Platzer M."/>
            <person name="Groth M."/>
            <person name="Szafranski K."/>
            <person name="Schliwa M."/>
        </authorList>
    </citation>
    <scope>NUCLEOTIDE SEQUENCE [LARGE SCALE GENOMIC DNA]</scope>
</reference>
<proteinExistence type="predicted"/>
<protein>
    <submittedName>
        <fullName evidence="2">Uncharacterized protein</fullName>
    </submittedName>
</protein>
<feature type="region of interest" description="Disordered" evidence="1">
    <location>
        <begin position="179"/>
        <end position="205"/>
    </location>
</feature>
<keyword evidence="3" id="KW-1185">Reference proteome</keyword>
<organism evidence="2 3">
    <name type="scientific">Reticulomyxa filosa</name>
    <dbReference type="NCBI Taxonomy" id="46433"/>
    <lineage>
        <taxon>Eukaryota</taxon>
        <taxon>Sar</taxon>
        <taxon>Rhizaria</taxon>
        <taxon>Retaria</taxon>
        <taxon>Foraminifera</taxon>
        <taxon>Monothalamids</taxon>
        <taxon>Reticulomyxidae</taxon>
        <taxon>Reticulomyxa</taxon>
    </lineage>
</organism>
<evidence type="ECO:0000313" key="2">
    <source>
        <dbReference type="EMBL" id="ETO06642.1"/>
    </source>
</evidence>
<dbReference type="AlphaFoldDB" id="X6LZQ1"/>
<accession>X6LZQ1</accession>